<dbReference type="EMBL" id="JBHSHT010000001">
    <property type="protein sequence ID" value="MFC4823304.1"/>
    <property type="molecule type" value="Genomic_DNA"/>
</dbReference>
<sequence length="112" mass="11856">MTVRESASDLVEPRTIVLIADYDAHLDAAFCPLCGADVTSTIGTPTVPADLLETHVTDDLPVYGWSCECRRVDVVLPAPEEAAPDHFTTAEAHLDGETVPVATPEPALAEAT</sequence>
<accession>A0ABD5PYG0</accession>
<evidence type="ECO:0000313" key="2">
    <source>
        <dbReference type="Proteomes" id="UP001595945"/>
    </source>
</evidence>
<organism evidence="1 2">
    <name type="scientific">Halorussus aquaticus</name>
    <dbReference type="NCBI Taxonomy" id="2953748"/>
    <lineage>
        <taxon>Archaea</taxon>
        <taxon>Methanobacteriati</taxon>
        <taxon>Methanobacteriota</taxon>
        <taxon>Stenosarchaea group</taxon>
        <taxon>Halobacteria</taxon>
        <taxon>Halobacteriales</taxon>
        <taxon>Haladaptataceae</taxon>
        <taxon>Halorussus</taxon>
    </lineage>
</organism>
<name>A0ABD5PYG0_9EURY</name>
<comment type="caution">
    <text evidence="1">The sequence shown here is derived from an EMBL/GenBank/DDBJ whole genome shotgun (WGS) entry which is preliminary data.</text>
</comment>
<proteinExistence type="predicted"/>
<protein>
    <submittedName>
        <fullName evidence="1">Uncharacterized protein</fullName>
    </submittedName>
</protein>
<dbReference type="Proteomes" id="UP001595945">
    <property type="component" value="Unassembled WGS sequence"/>
</dbReference>
<dbReference type="GeneID" id="73045648"/>
<dbReference type="AlphaFoldDB" id="A0ABD5PYG0"/>
<keyword evidence="2" id="KW-1185">Reference proteome</keyword>
<gene>
    <name evidence="1" type="ORF">ACFO9K_03410</name>
</gene>
<reference evidence="1 2" key="1">
    <citation type="journal article" date="2019" name="Int. J. Syst. Evol. Microbiol.">
        <title>The Global Catalogue of Microorganisms (GCM) 10K type strain sequencing project: providing services to taxonomists for standard genome sequencing and annotation.</title>
        <authorList>
            <consortium name="The Broad Institute Genomics Platform"/>
            <consortium name="The Broad Institute Genome Sequencing Center for Infectious Disease"/>
            <person name="Wu L."/>
            <person name="Ma J."/>
        </authorList>
    </citation>
    <scope>NUCLEOTIDE SEQUENCE [LARGE SCALE GENOMIC DNA]</scope>
    <source>
        <strain evidence="1 2">XZYJ18</strain>
    </source>
</reference>
<evidence type="ECO:0000313" key="1">
    <source>
        <dbReference type="EMBL" id="MFC4823304.1"/>
    </source>
</evidence>
<dbReference type="RefSeq" id="WP_254267215.1">
    <property type="nucleotide sequence ID" value="NZ_CP100400.1"/>
</dbReference>